<comment type="caution">
    <text evidence="1">The sequence shown here is derived from an EMBL/GenBank/DDBJ whole genome shotgun (WGS) entry which is preliminary data.</text>
</comment>
<evidence type="ECO:0000313" key="1">
    <source>
        <dbReference type="EMBL" id="RRS04826.1"/>
    </source>
</evidence>
<dbReference type="OrthoDB" id="196483at2"/>
<dbReference type="InterPro" id="IPR005358">
    <property type="entry name" value="Puta_zinc/iron-chelating_dom"/>
</dbReference>
<sequence>MDPAFDCQRCGACCASFRVSFYWTEAQGEHDPRSLGVPAALTEPVSPHLLCMQGTHARQPHCAALQGRVGESVGCTIYAQRPSPCREVMPGDAQCLKARARHGLPT</sequence>
<keyword evidence="2" id="KW-1185">Reference proteome</keyword>
<dbReference type="Pfam" id="PF03692">
    <property type="entry name" value="CxxCxxCC"/>
    <property type="match status" value="1"/>
</dbReference>
<reference evidence="1 2" key="1">
    <citation type="submission" date="2018-12" db="EMBL/GenBank/DDBJ databases">
        <title>The whole draft genome of Aquabacterium sp. SJQ9.</title>
        <authorList>
            <person name="Sun L."/>
            <person name="Gao X."/>
            <person name="Chen W."/>
            <person name="Huang K."/>
        </authorList>
    </citation>
    <scope>NUCLEOTIDE SEQUENCE [LARGE SCALE GENOMIC DNA]</scope>
    <source>
        <strain evidence="1 2">SJQ9</strain>
    </source>
</reference>
<dbReference type="EMBL" id="RSED01000005">
    <property type="protein sequence ID" value="RRS04826.1"/>
    <property type="molecule type" value="Genomic_DNA"/>
</dbReference>
<protein>
    <submittedName>
        <fullName evidence="1">YkgJ family cysteine cluster protein</fullName>
    </submittedName>
</protein>
<organism evidence="1 2">
    <name type="scientific">Aquabacterium soli</name>
    <dbReference type="NCBI Taxonomy" id="2493092"/>
    <lineage>
        <taxon>Bacteria</taxon>
        <taxon>Pseudomonadati</taxon>
        <taxon>Pseudomonadota</taxon>
        <taxon>Betaproteobacteria</taxon>
        <taxon>Burkholderiales</taxon>
        <taxon>Aquabacterium</taxon>
    </lineage>
</organism>
<gene>
    <name evidence="1" type="ORF">EIP75_07510</name>
</gene>
<name>A0A426VD83_9BURK</name>
<accession>A0A426VD83</accession>
<dbReference type="AlphaFoldDB" id="A0A426VD83"/>
<dbReference type="RefSeq" id="WP_125242644.1">
    <property type="nucleotide sequence ID" value="NZ_RSED01000005.1"/>
</dbReference>
<proteinExistence type="predicted"/>
<dbReference type="Proteomes" id="UP000269265">
    <property type="component" value="Unassembled WGS sequence"/>
</dbReference>
<evidence type="ECO:0000313" key="2">
    <source>
        <dbReference type="Proteomes" id="UP000269265"/>
    </source>
</evidence>